<name>A0A172TQT2_9BACT</name>
<dbReference type="RefSeq" id="WP_066401196.1">
    <property type="nucleotide sequence ID" value="NZ_CP011390.1"/>
</dbReference>
<dbReference type="GO" id="GO:0003677">
    <property type="term" value="F:DNA binding"/>
    <property type="evidence" value="ECO:0007669"/>
    <property type="project" value="InterPro"/>
</dbReference>
<feature type="modified residue" description="4-aspartylphosphate" evidence="1">
    <location>
        <position position="55"/>
    </location>
</feature>
<dbReference type="InterPro" id="IPR046947">
    <property type="entry name" value="LytR-like"/>
</dbReference>
<accession>A0A172TQT2</accession>
<dbReference type="OrthoDB" id="1646880at2"/>
<reference evidence="5" key="1">
    <citation type="submission" date="2015-01" db="EMBL/GenBank/DDBJ databases">
        <title>Flavisolibacter sp./LCS9/ whole genome sequencing.</title>
        <authorList>
            <person name="Kim M.K."/>
            <person name="Srinivasan S."/>
            <person name="Lee J.-J."/>
        </authorList>
    </citation>
    <scope>NUCLEOTIDE SEQUENCE [LARGE SCALE GENOMIC DNA]</scope>
    <source>
        <strain evidence="5">LCS9</strain>
    </source>
</reference>
<dbReference type="PANTHER" id="PTHR37299">
    <property type="entry name" value="TRANSCRIPTIONAL REGULATOR-RELATED"/>
    <property type="match status" value="1"/>
</dbReference>
<evidence type="ECO:0008006" key="6">
    <source>
        <dbReference type="Google" id="ProtNLM"/>
    </source>
</evidence>
<dbReference type="SMART" id="SM00448">
    <property type="entry name" value="REC"/>
    <property type="match status" value="1"/>
</dbReference>
<evidence type="ECO:0000256" key="1">
    <source>
        <dbReference type="PROSITE-ProRule" id="PRU00169"/>
    </source>
</evidence>
<protein>
    <recommendedName>
        <fullName evidence="6">LytR family transcriptional regulator</fullName>
    </recommendedName>
</protein>
<proteinExistence type="predicted"/>
<dbReference type="EMBL" id="CP011390">
    <property type="protein sequence ID" value="ANE49167.1"/>
    <property type="molecule type" value="Genomic_DNA"/>
</dbReference>
<dbReference type="InterPro" id="IPR007492">
    <property type="entry name" value="LytTR_DNA-bd_dom"/>
</dbReference>
<organism evidence="4 5">
    <name type="scientific">Flavisolibacter tropicus</name>
    <dbReference type="NCBI Taxonomy" id="1492898"/>
    <lineage>
        <taxon>Bacteria</taxon>
        <taxon>Pseudomonadati</taxon>
        <taxon>Bacteroidota</taxon>
        <taxon>Chitinophagia</taxon>
        <taxon>Chitinophagales</taxon>
        <taxon>Chitinophagaceae</taxon>
        <taxon>Flavisolibacter</taxon>
    </lineage>
</organism>
<dbReference type="PANTHER" id="PTHR37299:SF1">
    <property type="entry name" value="STAGE 0 SPORULATION PROTEIN A HOMOLOG"/>
    <property type="match status" value="1"/>
</dbReference>
<sequence length="245" mass="28163">MTKRVIIIDDEEAARVLIKQYIANFKELEVVAECENGIEAVSAINRLEPDIVFLDIQMPGLSGFQVLKQIVHIPQIIFTTAYDQFAIKAFDLNAIDYLLKPYTRQRFNQAVSKLLLQQKDHWPSISLLTETANPALPGFSEKILVEHGNKLISLDVNDIIYLEAVKDYTQIYTEKTKYLSSYGIGVVEQKLNPSLFMRVHRSFIINVNFIHEVHRDVNGMHLVLKNKVVLKISRTYADNIKKLIY</sequence>
<dbReference type="PROSITE" id="PS50110">
    <property type="entry name" value="RESPONSE_REGULATORY"/>
    <property type="match status" value="1"/>
</dbReference>
<evidence type="ECO:0000259" key="2">
    <source>
        <dbReference type="PROSITE" id="PS50110"/>
    </source>
</evidence>
<evidence type="ECO:0000313" key="5">
    <source>
        <dbReference type="Proteomes" id="UP000077177"/>
    </source>
</evidence>
<dbReference type="Pfam" id="PF00072">
    <property type="entry name" value="Response_reg"/>
    <property type="match status" value="1"/>
</dbReference>
<dbReference type="Proteomes" id="UP000077177">
    <property type="component" value="Chromosome"/>
</dbReference>
<dbReference type="Gene3D" id="3.40.50.2300">
    <property type="match status" value="1"/>
</dbReference>
<dbReference type="Gene3D" id="2.40.50.1020">
    <property type="entry name" value="LytTr DNA-binding domain"/>
    <property type="match status" value="1"/>
</dbReference>
<dbReference type="AlphaFoldDB" id="A0A172TQT2"/>
<dbReference type="STRING" id="1492898.SY85_00260"/>
<dbReference type="GO" id="GO:0000156">
    <property type="term" value="F:phosphorelay response regulator activity"/>
    <property type="evidence" value="ECO:0007669"/>
    <property type="project" value="InterPro"/>
</dbReference>
<dbReference type="PROSITE" id="PS50930">
    <property type="entry name" value="HTH_LYTTR"/>
    <property type="match status" value="1"/>
</dbReference>
<keyword evidence="1" id="KW-0597">Phosphoprotein</keyword>
<dbReference type="InterPro" id="IPR001789">
    <property type="entry name" value="Sig_transdc_resp-reg_receiver"/>
</dbReference>
<dbReference type="SUPFAM" id="SSF52172">
    <property type="entry name" value="CheY-like"/>
    <property type="match status" value="1"/>
</dbReference>
<dbReference type="SMART" id="SM00850">
    <property type="entry name" value="LytTR"/>
    <property type="match status" value="1"/>
</dbReference>
<dbReference type="KEGG" id="fla:SY85_00260"/>
<reference evidence="4 5" key="2">
    <citation type="journal article" date="2016" name="Int. J. Syst. Evol. Microbiol.">
        <title>Flavisolibacter tropicus sp. nov., isolated from tropical soil.</title>
        <authorList>
            <person name="Lee J.J."/>
            <person name="Kang M.S."/>
            <person name="Kim G.S."/>
            <person name="Lee C.S."/>
            <person name="Lim S."/>
            <person name="Lee J."/>
            <person name="Roh S.H."/>
            <person name="Kang H."/>
            <person name="Ha J.M."/>
            <person name="Bae S."/>
            <person name="Jung H.Y."/>
            <person name="Kim M.K."/>
        </authorList>
    </citation>
    <scope>NUCLEOTIDE SEQUENCE [LARGE SCALE GENOMIC DNA]</scope>
    <source>
        <strain evidence="4 5">LCS9</strain>
    </source>
</reference>
<dbReference type="InterPro" id="IPR011006">
    <property type="entry name" value="CheY-like_superfamily"/>
</dbReference>
<dbReference type="Pfam" id="PF04397">
    <property type="entry name" value="LytTR"/>
    <property type="match status" value="1"/>
</dbReference>
<feature type="domain" description="HTH LytTR-type" evidence="3">
    <location>
        <begin position="143"/>
        <end position="245"/>
    </location>
</feature>
<evidence type="ECO:0000313" key="4">
    <source>
        <dbReference type="EMBL" id="ANE49167.1"/>
    </source>
</evidence>
<evidence type="ECO:0000259" key="3">
    <source>
        <dbReference type="PROSITE" id="PS50930"/>
    </source>
</evidence>
<keyword evidence="5" id="KW-1185">Reference proteome</keyword>
<gene>
    <name evidence="4" type="ORF">SY85_00260</name>
</gene>
<feature type="domain" description="Response regulatory" evidence="2">
    <location>
        <begin position="4"/>
        <end position="115"/>
    </location>
</feature>